<keyword evidence="1" id="KW-0812">Transmembrane</keyword>
<dbReference type="RefSeq" id="WP_192779579.1">
    <property type="nucleotide sequence ID" value="NZ_BAAASY010000005.1"/>
</dbReference>
<keyword evidence="3" id="KW-1185">Reference proteome</keyword>
<keyword evidence="1" id="KW-1133">Transmembrane helix</keyword>
<evidence type="ECO:0000313" key="2">
    <source>
        <dbReference type="EMBL" id="MBE1565347.1"/>
    </source>
</evidence>
<comment type="caution">
    <text evidence="2">The sequence shown here is derived from an EMBL/GenBank/DDBJ whole genome shotgun (WGS) entry which is preliminary data.</text>
</comment>
<name>A0ABR9KV03_9ACTN</name>
<evidence type="ECO:0008006" key="4">
    <source>
        <dbReference type="Google" id="ProtNLM"/>
    </source>
</evidence>
<keyword evidence="1" id="KW-0472">Membrane</keyword>
<proteinExistence type="predicted"/>
<feature type="transmembrane region" description="Helical" evidence="1">
    <location>
        <begin position="14"/>
        <end position="34"/>
    </location>
</feature>
<accession>A0ABR9KV03</accession>
<gene>
    <name evidence="2" type="ORF">H4W81_008126</name>
</gene>
<dbReference type="EMBL" id="JADBEF010000001">
    <property type="protein sequence ID" value="MBE1565347.1"/>
    <property type="molecule type" value="Genomic_DNA"/>
</dbReference>
<evidence type="ECO:0000313" key="3">
    <source>
        <dbReference type="Proteomes" id="UP000661607"/>
    </source>
</evidence>
<evidence type="ECO:0000256" key="1">
    <source>
        <dbReference type="SAM" id="Phobius"/>
    </source>
</evidence>
<sequence length="192" mass="19885">MAPDGLVTAHGGRWRAALALAALAVTVLTIIAIFSSGFGRTPPVTVVPTLAPRPPSTPTVTSPGITVVADNFWLTYLPAGLSRTGGGSISPEPGVEGGWARYAAGSDFVEVQVEHGTVAADWETYRKRAALASPRETTVRGKPALVGRHPSGGMMIAWLERTGTGAWIRVSDALSADLLPLAASVHAPPSSR</sequence>
<dbReference type="Proteomes" id="UP000661607">
    <property type="component" value="Unassembled WGS sequence"/>
</dbReference>
<protein>
    <recommendedName>
        <fullName evidence="4">DUF4245 domain-containing protein</fullName>
    </recommendedName>
</protein>
<organism evidence="2 3">
    <name type="scientific">Nonomuraea africana</name>
    <dbReference type="NCBI Taxonomy" id="46171"/>
    <lineage>
        <taxon>Bacteria</taxon>
        <taxon>Bacillati</taxon>
        <taxon>Actinomycetota</taxon>
        <taxon>Actinomycetes</taxon>
        <taxon>Streptosporangiales</taxon>
        <taxon>Streptosporangiaceae</taxon>
        <taxon>Nonomuraea</taxon>
    </lineage>
</organism>
<reference evidence="2 3" key="1">
    <citation type="submission" date="2020-10" db="EMBL/GenBank/DDBJ databases">
        <title>Sequencing the genomes of 1000 actinobacteria strains.</title>
        <authorList>
            <person name="Klenk H.-P."/>
        </authorList>
    </citation>
    <scope>NUCLEOTIDE SEQUENCE [LARGE SCALE GENOMIC DNA]</scope>
    <source>
        <strain evidence="2 3">DSM 43748</strain>
    </source>
</reference>